<accession>A6BJG4</accession>
<dbReference type="Proteomes" id="UP000004016">
    <property type="component" value="Unassembled WGS sequence"/>
</dbReference>
<protein>
    <submittedName>
        <fullName evidence="1">Uncharacterized protein</fullName>
    </submittedName>
</protein>
<dbReference type="AlphaFoldDB" id="A6BJG4"/>
<reference evidence="1 2" key="2">
    <citation type="submission" date="2007-04" db="EMBL/GenBank/DDBJ databases">
        <title>Draft genome sequence of Dorea longicatena (DSM 13814).</title>
        <authorList>
            <person name="Sudarsanam P."/>
            <person name="Ley R."/>
            <person name="Guruge J."/>
            <person name="Turnbaugh P.J."/>
            <person name="Mahowald M."/>
            <person name="Liep D."/>
            <person name="Gordon J."/>
        </authorList>
    </citation>
    <scope>NUCLEOTIDE SEQUENCE [LARGE SCALE GENOMIC DNA]</scope>
    <source>
        <strain evidence="1 2">DSM 13814</strain>
    </source>
</reference>
<gene>
    <name evidence="1" type="ORF">DORLON_02459</name>
</gene>
<dbReference type="HOGENOM" id="CLU_3327260_0_0_9"/>
<reference evidence="1 2" key="1">
    <citation type="submission" date="2007-03" db="EMBL/GenBank/DDBJ databases">
        <authorList>
            <person name="Fulton L."/>
            <person name="Clifton S."/>
            <person name="Fulton B."/>
            <person name="Xu J."/>
            <person name="Minx P."/>
            <person name="Pepin K.H."/>
            <person name="Johnson M."/>
            <person name="Thiruvilangam P."/>
            <person name="Bhonagiri V."/>
            <person name="Nash W.E."/>
            <person name="Mardis E.R."/>
            <person name="Wilson R.K."/>
        </authorList>
    </citation>
    <scope>NUCLEOTIDE SEQUENCE [LARGE SCALE GENOMIC DNA]</scope>
    <source>
        <strain evidence="1 2">DSM 13814</strain>
    </source>
</reference>
<sequence>MAGNNMENHFTRQTAGGVIFLFSRAYIFLTEYTRSGEI</sequence>
<organism evidence="1 2">
    <name type="scientific">Dorea longicatena DSM 13814</name>
    <dbReference type="NCBI Taxonomy" id="411462"/>
    <lineage>
        <taxon>Bacteria</taxon>
        <taxon>Bacillati</taxon>
        <taxon>Bacillota</taxon>
        <taxon>Clostridia</taxon>
        <taxon>Lachnospirales</taxon>
        <taxon>Lachnospiraceae</taxon>
        <taxon>Dorea</taxon>
    </lineage>
</organism>
<name>A6BJG4_9FIRM</name>
<dbReference type="EMBL" id="AAXB02000016">
    <property type="protein sequence ID" value="EDM62209.1"/>
    <property type="molecule type" value="Genomic_DNA"/>
</dbReference>
<evidence type="ECO:0000313" key="1">
    <source>
        <dbReference type="EMBL" id="EDM62209.1"/>
    </source>
</evidence>
<comment type="caution">
    <text evidence="1">The sequence shown here is derived from an EMBL/GenBank/DDBJ whole genome shotgun (WGS) entry which is preliminary data.</text>
</comment>
<proteinExistence type="predicted"/>
<evidence type="ECO:0000313" key="2">
    <source>
        <dbReference type="Proteomes" id="UP000004016"/>
    </source>
</evidence>